<proteinExistence type="inferred from homology"/>
<dbReference type="GO" id="GO:0009089">
    <property type="term" value="P:lysine biosynthetic process via diaminopimelate"/>
    <property type="evidence" value="ECO:0007669"/>
    <property type="project" value="TreeGrafter"/>
</dbReference>
<dbReference type="GO" id="GO:0008836">
    <property type="term" value="F:diaminopimelate decarboxylase activity"/>
    <property type="evidence" value="ECO:0007669"/>
    <property type="project" value="TreeGrafter"/>
</dbReference>
<evidence type="ECO:0000259" key="6">
    <source>
        <dbReference type="Pfam" id="PF02784"/>
    </source>
</evidence>
<dbReference type="InterPro" id="IPR009006">
    <property type="entry name" value="Ala_racemase/Decarboxylase_C"/>
</dbReference>
<dbReference type="STRING" id="1131292.BCR24_14640"/>
<feature type="domain" description="Orn/DAP/Arg decarboxylase 2 N-terminal" evidence="6">
    <location>
        <begin position="22"/>
        <end position="266"/>
    </location>
</feature>
<dbReference type="SUPFAM" id="SSF50621">
    <property type="entry name" value="Alanine racemase C-terminal domain-like"/>
    <property type="match status" value="1"/>
</dbReference>
<dbReference type="InterPro" id="IPR002433">
    <property type="entry name" value="Orn_de-COase"/>
</dbReference>
<evidence type="ECO:0000256" key="1">
    <source>
        <dbReference type="ARBA" id="ARBA00001933"/>
    </source>
</evidence>
<dbReference type="GO" id="GO:0006596">
    <property type="term" value="P:polyamine biosynthetic process"/>
    <property type="evidence" value="ECO:0007669"/>
    <property type="project" value="InterPro"/>
</dbReference>
<dbReference type="AlphaFoldDB" id="A0A1E5HDD6"/>
<dbReference type="InterPro" id="IPR022657">
    <property type="entry name" value="De-COase2_CS"/>
</dbReference>
<dbReference type="PROSITE" id="PS00879">
    <property type="entry name" value="ODR_DC_2_2"/>
    <property type="match status" value="1"/>
</dbReference>
<comment type="cofactor">
    <cofactor evidence="1 3">
        <name>pyridoxal 5'-phosphate</name>
        <dbReference type="ChEBI" id="CHEBI:597326"/>
    </cofactor>
</comment>
<dbReference type="InterPro" id="IPR022643">
    <property type="entry name" value="De-COase2_C"/>
</dbReference>
<dbReference type="Pfam" id="PF02784">
    <property type="entry name" value="Orn_Arg_deC_N"/>
    <property type="match status" value="1"/>
</dbReference>
<dbReference type="PANTHER" id="PTHR43727">
    <property type="entry name" value="DIAMINOPIMELATE DECARBOXYLASE"/>
    <property type="match status" value="1"/>
</dbReference>
<dbReference type="InterPro" id="IPR000183">
    <property type="entry name" value="Orn/DAP/Arg_de-COase"/>
</dbReference>
<feature type="active site" description="Proton donor" evidence="3">
    <location>
        <position position="332"/>
    </location>
</feature>
<dbReference type="RefSeq" id="WP_069639719.1">
    <property type="nucleotide sequence ID" value="NZ_JAFBEZ010000009.1"/>
</dbReference>
<dbReference type="Pfam" id="PF00278">
    <property type="entry name" value="Orn_DAP_Arg_deC"/>
    <property type="match status" value="1"/>
</dbReference>
<comment type="similarity">
    <text evidence="4">Belongs to the Orn/Lys/Arg decarboxylase class-II family.</text>
</comment>
<comment type="caution">
    <text evidence="7">The sequence shown here is derived from an EMBL/GenBank/DDBJ whole genome shotgun (WGS) entry which is preliminary data.</text>
</comment>
<evidence type="ECO:0008006" key="9">
    <source>
        <dbReference type="Google" id="ProtNLM"/>
    </source>
</evidence>
<dbReference type="Proteomes" id="UP000094469">
    <property type="component" value="Unassembled WGS sequence"/>
</dbReference>
<dbReference type="InterPro" id="IPR022644">
    <property type="entry name" value="De-COase2_N"/>
</dbReference>
<evidence type="ECO:0000313" key="7">
    <source>
        <dbReference type="EMBL" id="OEG22856.1"/>
    </source>
</evidence>
<dbReference type="PRINTS" id="PR01182">
    <property type="entry name" value="ORNDCRBXLASE"/>
</dbReference>
<name>A0A1E5HDD6_9ENTE</name>
<dbReference type="PRINTS" id="PR01179">
    <property type="entry name" value="ODADCRBXLASE"/>
</dbReference>
<feature type="domain" description="Orn/DAP/Arg decarboxylase 2 C-terminal" evidence="5">
    <location>
        <begin position="18"/>
        <end position="360"/>
    </location>
</feature>
<dbReference type="Gene3D" id="2.40.37.10">
    <property type="entry name" value="Lyase, Ornithine Decarboxylase, Chain A, domain 1"/>
    <property type="match status" value="1"/>
</dbReference>
<sequence length="402" mass="45027">MNLEKVIENYGSPVYIYDLNIISKAYTRLKKALPKDSTILYSVKCNNNPGVIRHLSKLGSHFEVANKEEFMLLIKNNVEPSKILFTSPAKTYNEVHYMICHGLSLISCESIPEFEMLNHLCMSLNKEIGIFIRLNISSKNSHSSLKMGGSSSQFGIDLEVFLENIDRFKSGHITVKGIHSFFGSNITDLNEIVSNVEAIVEIGNKIEHMGISLQMLDLGGGFPAPYASNDNAFELTSLKENLEKCFMKIDNRESKKCFFESGRYLTSESGVLLGSILYKKVSKGIPYLISDVGIHCLNGFSGSRRTLPPKNDINFMNSSRGENCYRLVGPSCSPLDIVNSRVETSREIYSGDLFYINNVGAYGLSSSLINFLSREVPKEICFYNNQIVSISQTIIEKSEIEF</sequence>
<evidence type="ECO:0000256" key="3">
    <source>
        <dbReference type="PIRSR" id="PIRSR600183-50"/>
    </source>
</evidence>
<dbReference type="SUPFAM" id="SSF51419">
    <property type="entry name" value="PLP-binding barrel"/>
    <property type="match status" value="1"/>
</dbReference>
<dbReference type="InterPro" id="IPR029066">
    <property type="entry name" value="PLP-binding_barrel"/>
</dbReference>
<evidence type="ECO:0000256" key="4">
    <source>
        <dbReference type="RuleBase" id="RU003737"/>
    </source>
</evidence>
<evidence type="ECO:0000256" key="2">
    <source>
        <dbReference type="ARBA" id="ARBA00022898"/>
    </source>
</evidence>
<dbReference type="OrthoDB" id="9802241at2"/>
<keyword evidence="2 3" id="KW-0663">Pyridoxal phosphate</keyword>
<keyword evidence="8" id="KW-1185">Reference proteome</keyword>
<organism evidence="7 8">
    <name type="scientific">Enterococcus ureilyticus</name>
    <dbReference type="NCBI Taxonomy" id="1131292"/>
    <lineage>
        <taxon>Bacteria</taxon>
        <taxon>Bacillati</taxon>
        <taxon>Bacillota</taxon>
        <taxon>Bacilli</taxon>
        <taxon>Lactobacillales</taxon>
        <taxon>Enterococcaceae</taxon>
        <taxon>Enterococcus</taxon>
    </lineage>
</organism>
<dbReference type="EMBL" id="MIKC01000011">
    <property type="protein sequence ID" value="OEG22856.1"/>
    <property type="molecule type" value="Genomic_DNA"/>
</dbReference>
<accession>A0A1E5HDD6</accession>
<evidence type="ECO:0000313" key="8">
    <source>
        <dbReference type="Proteomes" id="UP000094469"/>
    </source>
</evidence>
<dbReference type="PANTHER" id="PTHR43727:SF2">
    <property type="entry name" value="GROUP IV DECARBOXYLASE"/>
    <property type="match status" value="1"/>
</dbReference>
<feature type="modified residue" description="N6-(pyridoxal phosphate)lysine" evidence="3">
    <location>
        <position position="44"/>
    </location>
</feature>
<protein>
    <recommendedName>
        <fullName evidence="9">Diaminopimelate decarboxylase</fullName>
    </recommendedName>
</protein>
<evidence type="ECO:0000259" key="5">
    <source>
        <dbReference type="Pfam" id="PF00278"/>
    </source>
</evidence>
<reference evidence="8" key="1">
    <citation type="submission" date="2016-09" db="EMBL/GenBank/DDBJ databases">
        <authorList>
            <person name="Gulvik C.A."/>
        </authorList>
    </citation>
    <scope>NUCLEOTIDE SEQUENCE [LARGE SCALE GENOMIC DNA]</scope>
    <source>
        <strain evidence="8">LMG 26676</strain>
    </source>
</reference>
<dbReference type="Gene3D" id="3.20.20.10">
    <property type="entry name" value="Alanine racemase"/>
    <property type="match status" value="1"/>
</dbReference>
<gene>
    <name evidence="7" type="ORF">BCR24_14640</name>
</gene>